<reference evidence="1" key="1">
    <citation type="submission" date="2021-01" db="EMBL/GenBank/DDBJ databases">
        <authorList>
            <person name="Corre E."/>
            <person name="Pelletier E."/>
            <person name="Niang G."/>
            <person name="Scheremetjew M."/>
            <person name="Finn R."/>
            <person name="Kale V."/>
            <person name="Holt S."/>
            <person name="Cochrane G."/>
            <person name="Meng A."/>
            <person name="Brown T."/>
            <person name="Cohen L."/>
        </authorList>
    </citation>
    <scope>NUCLEOTIDE SEQUENCE</scope>
    <source>
        <strain evidence="1">CCMP645</strain>
    </source>
</reference>
<sequence>MDDHERDGQATHCSDFTMIGVCMIDSTCEHAEATPNFSVDAISRSLLSKPLNAKYSQQTFVPLVSNNSKHTAFVSMYRGSLLCSVDLSETDKTWLSNSNWKIAPKVSNELVEEQVIVLLIALRITQAHGYQSWLLDGKACMPRSCCCRLTEKVHVHLEILF</sequence>
<name>A0A7S4EUW1_CHRCT</name>
<dbReference type="EMBL" id="HBIZ01010807">
    <property type="protein sequence ID" value="CAE0753822.1"/>
    <property type="molecule type" value="Transcribed_RNA"/>
</dbReference>
<organism evidence="1">
    <name type="scientific">Chrysotila carterae</name>
    <name type="common">Marine alga</name>
    <name type="synonym">Syracosphaera carterae</name>
    <dbReference type="NCBI Taxonomy" id="13221"/>
    <lineage>
        <taxon>Eukaryota</taxon>
        <taxon>Haptista</taxon>
        <taxon>Haptophyta</taxon>
        <taxon>Prymnesiophyceae</taxon>
        <taxon>Isochrysidales</taxon>
        <taxon>Isochrysidaceae</taxon>
        <taxon>Chrysotila</taxon>
    </lineage>
</organism>
<accession>A0A7S4EUW1</accession>
<evidence type="ECO:0000313" key="1">
    <source>
        <dbReference type="EMBL" id="CAE0753822.1"/>
    </source>
</evidence>
<dbReference type="AlphaFoldDB" id="A0A7S4EUW1"/>
<protein>
    <submittedName>
        <fullName evidence="1">Uncharacterized protein</fullName>
    </submittedName>
</protein>
<gene>
    <name evidence="1" type="ORF">PCAR00345_LOCUS6409</name>
</gene>
<proteinExistence type="predicted"/>